<sequence>MLLGAVLLALLVTAGVNNVWRVQPWADGETHGRWTAMYNGHGRTVGTDQQVVLEPNAATSADVTHGSLVHTTETYQDADFEITMKTEEQVREGSPNVWEVGWVLWNFRDNDHFYAVALKPNGWEISKQDPDYPGSQRFLATGEDKKFPIGQEYQVRIEQDWPRMTVSVDGHVLATVTDTERPYRGGSIGLYTEDARVRFMDLSVATESGD</sequence>
<keyword evidence="3" id="KW-1185">Reference proteome</keyword>
<accession>A0ABP8WGH6</accession>
<evidence type="ECO:0000313" key="2">
    <source>
        <dbReference type="EMBL" id="GAA4687657.1"/>
    </source>
</evidence>
<dbReference type="Gene3D" id="2.60.120.560">
    <property type="entry name" value="Exo-inulinase, domain 1"/>
    <property type="match status" value="1"/>
</dbReference>
<proteinExistence type="predicted"/>
<dbReference type="EMBL" id="BAABLN010000001">
    <property type="protein sequence ID" value="GAA4687657.1"/>
    <property type="molecule type" value="Genomic_DNA"/>
</dbReference>
<dbReference type="InterPro" id="IPR010496">
    <property type="entry name" value="AL/BT2_dom"/>
</dbReference>
<dbReference type="Proteomes" id="UP001501446">
    <property type="component" value="Unassembled WGS sequence"/>
</dbReference>
<gene>
    <name evidence="2" type="ORF">GCM10025781_00310</name>
</gene>
<dbReference type="Pfam" id="PF06439">
    <property type="entry name" value="3keto-disac_hyd"/>
    <property type="match status" value="1"/>
</dbReference>
<comment type="caution">
    <text evidence="2">The sequence shown here is derived from an EMBL/GenBank/DDBJ whole genome shotgun (WGS) entry which is preliminary data.</text>
</comment>
<evidence type="ECO:0000313" key="3">
    <source>
        <dbReference type="Proteomes" id="UP001501446"/>
    </source>
</evidence>
<name>A0ABP8WGH6_9MICC</name>
<protein>
    <recommendedName>
        <fullName evidence="1">3-keto-alpha-glucoside-1,2-lyase/3-keto-2-hydroxy-glucal hydratase domain-containing protein</fullName>
    </recommendedName>
</protein>
<evidence type="ECO:0000259" key="1">
    <source>
        <dbReference type="Pfam" id="PF06439"/>
    </source>
</evidence>
<feature type="domain" description="3-keto-alpha-glucoside-1,2-lyase/3-keto-2-hydroxy-glucal hydratase" evidence="1">
    <location>
        <begin position="26"/>
        <end position="204"/>
    </location>
</feature>
<reference evidence="3" key="1">
    <citation type="journal article" date="2019" name="Int. J. Syst. Evol. Microbiol.">
        <title>The Global Catalogue of Microorganisms (GCM) 10K type strain sequencing project: providing services to taxonomists for standard genome sequencing and annotation.</title>
        <authorList>
            <consortium name="The Broad Institute Genomics Platform"/>
            <consortium name="The Broad Institute Genome Sequencing Center for Infectious Disease"/>
            <person name="Wu L."/>
            <person name="Ma J."/>
        </authorList>
    </citation>
    <scope>NUCLEOTIDE SEQUENCE [LARGE SCALE GENOMIC DNA]</scope>
    <source>
        <strain evidence="3">JCM 18958</strain>
    </source>
</reference>
<organism evidence="2 3">
    <name type="scientific">Kocuria gwangalliensis</name>
    <dbReference type="NCBI Taxonomy" id="501592"/>
    <lineage>
        <taxon>Bacteria</taxon>
        <taxon>Bacillati</taxon>
        <taxon>Actinomycetota</taxon>
        <taxon>Actinomycetes</taxon>
        <taxon>Micrococcales</taxon>
        <taxon>Micrococcaceae</taxon>
        <taxon>Kocuria</taxon>
    </lineage>
</organism>